<dbReference type="EMBL" id="JNOM01000044">
    <property type="protein sequence ID" value="KNG88840.1"/>
    <property type="molecule type" value="Genomic_DNA"/>
</dbReference>
<evidence type="ECO:0000256" key="25">
    <source>
        <dbReference type="RuleBase" id="RU810713"/>
    </source>
</evidence>
<evidence type="ECO:0000256" key="16">
    <source>
        <dbReference type="ARBA" id="ARBA00022975"/>
    </source>
</evidence>
<dbReference type="InterPro" id="IPR004468">
    <property type="entry name" value="CTP_synthase"/>
</dbReference>
<dbReference type="GO" id="GO:0042802">
    <property type="term" value="F:identical protein binding"/>
    <property type="evidence" value="ECO:0007669"/>
    <property type="project" value="TreeGrafter"/>
</dbReference>
<dbReference type="FunFam" id="1.25.40.240:FF:000002">
    <property type="entry name" value="ATP-dependent DNA helicase II subunit 2"/>
    <property type="match status" value="1"/>
</dbReference>
<reference evidence="29 30" key="1">
    <citation type="submission" date="2014-06" db="EMBL/GenBank/DDBJ databases">
        <title>The Genome of the Aflatoxigenic Filamentous Fungus Aspergillus nomius.</title>
        <authorList>
            <person name="Moore M.G."/>
            <person name="Shannon B.M."/>
            <person name="Brian M.M."/>
        </authorList>
    </citation>
    <scope>NUCLEOTIDE SEQUENCE [LARGE SCALE GENOMIC DNA]</scope>
    <source>
        <strain evidence="29 30">NRRL 13137</strain>
    </source>
</reference>
<evidence type="ECO:0000256" key="21">
    <source>
        <dbReference type="ARBA" id="ARBA00024890"/>
    </source>
</evidence>
<evidence type="ECO:0000256" key="13">
    <source>
        <dbReference type="ARBA" id="ARBA00022840"/>
    </source>
</evidence>
<evidence type="ECO:0000256" key="12">
    <source>
        <dbReference type="ARBA" id="ARBA00022806"/>
    </source>
</evidence>
<dbReference type="Pfam" id="PF08785">
    <property type="entry name" value="Ku_PK_bind"/>
    <property type="match status" value="1"/>
</dbReference>
<dbReference type="Gene3D" id="3.40.50.880">
    <property type="match status" value="1"/>
</dbReference>
<evidence type="ECO:0000256" key="5">
    <source>
        <dbReference type="ARBA" id="ARBA00007726"/>
    </source>
</evidence>
<keyword evidence="7" id="KW-0158">Chromosome</keyword>
<keyword evidence="30" id="KW-1185">Reference proteome</keyword>
<dbReference type="NCBIfam" id="NF003792">
    <property type="entry name" value="PRK05380.1"/>
    <property type="match status" value="1"/>
</dbReference>
<keyword evidence="27" id="KW-1133">Transmembrane helix</keyword>
<comment type="similarity">
    <text evidence="4 25">Belongs to the CTP synthase family.</text>
</comment>
<evidence type="ECO:0000256" key="18">
    <source>
        <dbReference type="ARBA" id="ARBA00023172"/>
    </source>
</evidence>
<feature type="transmembrane region" description="Helical" evidence="27">
    <location>
        <begin position="6"/>
        <end position="27"/>
    </location>
</feature>
<dbReference type="GO" id="GO:0006303">
    <property type="term" value="P:double-strand break repair via nonhomologous end joining"/>
    <property type="evidence" value="ECO:0007669"/>
    <property type="project" value="InterPro"/>
</dbReference>
<dbReference type="CDD" id="cd03113">
    <property type="entry name" value="CTPS_N"/>
    <property type="match status" value="1"/>
</dbReference>
<dbReference type="InterPro" id="IPR006164">
    <property type="entry name" value="DNA_bd_Ku70/Ku80"/>
</dbReference>
<dbReference type="InterPro" id="IPR002035">
    <property type="entry name" value="VWF_A"/>
</dbReference>
<dbReference type="CDD" id="cd00873">
    <property type="entry name" value="KU80"/>
    <property type="match status" value="1"/>
</dbReference>
<dbReference type="CDD" id="cd01746">
    <property type="entry name" value="GATase1_CTP_Synthase"/>
    <property type="match status" value="1"/>
</dbReference>
<dbReference type="SUPFAM" id="SSF53300">
    <property type="entry name" value="vWA-like"/>
    <property type="match status" value="1"/>
</dbReference>
<dbReference type="Gene3D" id="3.40.50.300">
    <property type="entry name" value="P-loop containing nucleotide triphosphate hydrolases"/>
    <property type="match status" value="1"/>
</dbReference>
<dbReference type="STRING" id="1509407.A0A0L1JAV3"/>
<evidence type="ECO:0000256" key="26">
    <source>
        <dbReference type="SAM" id="MobiDB-lite"/>
    </source>
</evidence>
<organism evidence="29 30">
    <name type="scientific">Aspergillus nomiae NRRL (strain ATCC 15546 / NRRL 13137 / CBS 260.88 / M93)</name>
    <dbReference type="NCBI Taxonomy" id="1509407"/>
    <lineage>
        <taxon>Eukaryota</taxon>
        <taxon>Fungi</taxon>
        <taxon>Dikarya</taxon>
        <taxon>Ascomycota</taxon>
        <taxon>Pezizomycotina</taxon>
        <taxon>Eurotiomycetes</taxon>
        <taxon>Eurotiomycetidae</taxon>
        <taxon>Eurotiales</taxon>
        <taxon>Aspergillaceae</taxon>
        <taxon>Aspergillus</taxon>
        <taxon>Aspergillus subgen. Circumdati</taxon>
    </lineage>
</organism>
<feature type="domain" description="VWFA" evidence="28">
    <location>
        <begin position="639"/>
        <end position="798"/>
    </location>
</feature>
<dbReference type="GO" id="GO:0005524">
    <property type="term" value="F:ATP binding"/>
    <property type="evidence" value="ECO:0007669"/>
    <property type="project" value="UniProtKB-KW"/>
</dbReference>
<feature type="region of interest" description="Disordered" evidence="26">
    <location>
        <begin position="898"/>
        <end position="921"/>
    </location>
</feature>
<comment type="subcellular location">
    <subcellularLocation>
        <location evidence="2">Chromosome</location>
        <location evidence="2">Telomere</location>
    </subcellularLocation>
    <subcellularLocation>
        <location evidence="1">Nucleus</location>
    </subcellularLocation>
</comment>
<keyword evidence="16 25" id="KW-0665">Pyrimidine biosynthesis</keyword>
<dbReference type="GO" id="GO:0003883">
    <property type="term" value="F:CTP synthase activity"/>
    <property type="evidence" value="ECO:0007669"/>
    <property type="project" value="UniProtKB-UniRule"/>
</dbReference>
<dbReference type="InterPro" id="IPR016194">
    <property type="entry name" value="SPOC-like_C_dom_sf"/>
</dbReference>
<keyword evidence="12" id="KW-0347">Helicase</keyword>
<comment type="caution">
    <text evidence="29">The sequence shown here is derived from an EMBL/GenBank/DDBJ whole genome shotgun (WGS) entry which is preliminary data.</text>
</comment>
<dbReference type="SUPFAM" id="SSF101420">
    <property type="entry name" value="C-terminal domain of Ku80"/>
    <property type="match status" value="1"/>
</dbReference>
<dbReference type="SMART" id="SM00559">
    <property type="entry name" value="Ku78"/>
    <property type="match status" value="1"/>
</dbReference>
<dbReference type="InterPro" id="IPR036465">
    <property type="entry name" value="vWFA_dom_sf"/>
</dbReference>
<keyword evidence="8 25" id="KW-0436">Ligase</keyword>
<proteinExistence type="inferred from homology"/>
<dbReference type="RefSeq" id="XP_015409763.1">
    <property type="nucleotide sequence ID" value="XM_015547711.1"/>
</dbReference>
<evidence type="ECO:0000256" key="20">
    <source>
        <dbReference type="ARBA" id="ARBA00023242"/>
    </source>
</evidence>
<dbReference type="GO" id="GO:0016887">
    <property type="term" value="F:ATP hydrolysis activity"/>
    <property type="evidence" value="ECO:0007669"/>
    <property type="project" value="RHEA"/>
</dbReference>
<dbReference type="GO" id="GO:0003678">
    <property type="term" value="F:DNA helicase activity"/>
    <property type="evidence" value="ECO:0007669"/>
    <property type="project" value="UniProtKB-EC"/>
</dbReference>
<keyword evidence="20" id="KW-0539">Nucleus</keyword>
<dbReference type="OrthoDB" id="30826at2759"/>
<evidence type="ECO:0000256" key="24">
    <source>
        <dbReference type="ARBA" id="ARBA00054275"/>
    </source>
</evidence>
<evidence type="ECO:0000256" key="15">
    <source>
        <dbReference type="ARBA" id="ARBA00022962"/>
    </source>
</evidence>
<dbReference type="InterPro" id="IPR017926">
    <property type="entry name" value="GATASE"/>
</dbReference>
<dbReference type="Gene3D" id="2.40.290.10">
    <property type="match status" value="1"/>
</dbReference>
<dbReference type="Gene3D" id="3.40.50.410">
    <property type="entry name" value="von Willebrand factor, type A domain"/>
    <property type="match status" value="1"/>
</dbReference>
<dbReference type="FunFam" id="3.40.50.880:FF:000005">
    <property type="entry name" value="CTP synthase"/>
    <property type="match status" value="1"/>
</dbReference>
<dbReference type="GO" id="GO:0000781">
    <property type="term" value="C:chromosome, telomeric region"/>
    <property type="evidence" value="ECO:0007669"/>
    <property type="project" value="UniProtKB-SubCell"/>
</dbReference>
<dbReference type="InterPro" id="IPR033828">
    <property type="entry name" value="GATase1_CTP_Synthase"/>
</dbReference>
<dbReference type="GO" id="GO:0044210">
    <property type="term" value="P:'de novo' CTP biosynthetic process"/>
    <property type="evidence" value="ECO:0007669"/>
    <property type="project" value="UniProtKB-UniRule"/>
</dbReference>
<evidence type="ECO:0000313" key="30">
    <source>
        <dbReference type="Proteomes" id="UP000037505"/>
    </source>
</evidence>
<dbReference type="Gene3D" id="1.10.1600.10">
    <property type="match status" value="1"/>
</dbReference>
<keyword evidence="17" id="KW-0238">DNA-binding</keyword>
<dbReference type="FunFam" id="3.40.50.300:FF:000207">
    <property type="entry name" value="CTP synthase"/>
    <property type="match status" value="1"/>
</dbReference>
<dbReference type="GeneID" id="26804258"/>
<dbReference type="EC" id="6.3.4.2" evidence="25"/>
<evidence type="ECO:0000256" key="4">
    <source>
        <dbReference type="ARBA" id="ARBA00007533"/>
    </source>
</evidence>
<dbReference type="InterPro" id="IPR017456">
    <property type="entry name" value="CTP_synthase_N"/>
</dbReference>
<protein>
    <recommendedName>
        <fullName evidence="25">CTP synthase</fullName>
        <ecNumber evidence="25">6.3.4.2</ecNumber>
    </recommendedName>
    <alternativeName>
        <fullName evidence="25">UTP--ammonia ligase</fullName>
    </alternativeName>
</protein>
<dbReference type="Pfam" id="PF03731">
    <property type="entry name" value="Ku_N"/>
    <property type="match status" value="1"/>
</dbReference>
<name>A0A0L1JAV3_ASPN3</name>
<evidence type="ECO:0000256" key="14">
    <source>
        <dbReference type="ARBA" id="ARBA00022895"/>
    </source>
</evidence>
<sequence>SHQKRIFAPTFFCSSPLPSILLGGLTFRFCKMKYVLVSGGVISGVGKGIIASSCGLLFKTAGLTVSSIKIDPYLNIDAGLMNPLEHGEVFVCDDGAETDLDLGNYERYLGVTLGGDNNITTGKIYHHVITKERRGDYLGKTVQIVPHLTNEIQNWVEKVAKVSVDESGREPDVCISKYAGPNNMNVFANFCLGGTVGDIESAPFVEAMAQLQRRVGKNNFLQIQVSYVPLIGSEQKTKPTQRAISDVRSAGLRPDIIACRCETPLEEATIQKIANSCQVERNQVVGVHNVSTTYQVPILLAQQGFLSTLSELLKTDAIPKDQKLIDSGKLIWQEWQGLAMNQIHSLETVTIALIGKYTSLHDSYMSVSKALEHASMHCRKKLNLIWIESTHLEDEHKTNNPAEYYSAWHNLTTANGVLVPGGFGSRGTTGMVLAAQWARTNNVPYLGICLGMQLAVVEYARHVCGMDKASSAEFDETCEQPVIIYMPEIDKTKMGGTMRLGKRATVFQSGTEWSRLRKLYGEKQEIWERHRHRYEVNPELIGQLEQGGLSFIGKDEAGERMEVIELKDHKWYVGVQFHPEYLSRVLAPSKTFLGFFAAAAGCLEEITELIRTVTISVPNCPWFRIDLDRTGFTMADKEATVYIVDVGKSMGECRNGRPVSDLEWAMQYVWDRITGTVATGRKTAMMGVIGLRTDGTSNELEDDAHFSHISVLSNIKQFLMPDIRKLEDELKPSKTDKGDAISAIILAIQMIITHCKKLKYRRKIVLVTNGQGRMSDEDLDEIVKKVKEDNIELVIMGIDFDDPEYGYKEEDKDPHKAENETLLRTLVEDCDGVYGTFEQAVAELDIPRVKSVRSMASFKGYLQLGNPEEYDSALRIPVERYYRTYPAKPPTASSFVLRSEPEEAESSEAVATQKGSQSADAGLTTVRTMRTYQVEDKSAPGGKIDVERDDLAKGYEYGRTAVHISETDENITILETFAGLELMGFIQTDQYERYMHMSSTNIIIAQRANDKAALAISSFIHALFELDCYAVARLVVKENKTPVIVLLAPSIEPDYECLLEVQLPFAEDVRTYRFPPLDKVITVSGKVVTQHRNLPSDDLLDVMGKYVNSMELVDTDEDGNPVETFPIDDSYSPVLHRIDNAIRARAIHPDQPILPPSERLTKYSHPPEDLMENSQKHLEKLIEIADVKKVPPKAKGRKRTRETEKPLSGLDVDALLHHEKRAKISPNNAIPEFKQTLAQAENIEAIKDATKQMMAIIEDQIKHSLGDANYDRVVEALGTMRDELVSYEEPVSYNDFLGQLKDKLLQEKLGGDRQELWWLIRRSKLGLVTQRESDQSRVTDAEAKDFLSAK</sequence>
<feature type="transmembrane region" description="Helical" evidence="27">
    <location>
        <begin position="34"/>
        <end position="58"/>
    </location>
</feature>
<evidence type="ECO:0000256" key="11">
    <source>
        <dbReference type="ARBA" id="ARBA00022801"/>
    </source>
</evidence>
<evidence type="ECO:0000256" key="10">
    <source>
        <dbReference type="ARBA" id="ARBA00022763"/>
    </source>
</evidence>
<dbReference type="PROSITE" id="PS50234">
    <property type="entry name" value="VWFA"/>
    <property type="match status" value="1"/>
</dbReference>
<dbReference type="UniPathway" id="UPA00159">
    <property type="reaction ID" value="UER00277"/>
</dbReference>
<dbReference type="SUPFAM" id="SSF52540">
    <property type="entry name" value="P-loop containing nucleoside triphosphate hydrolases"/>
    <property type="match status" value="1"/>
</dbReference>
<gene>
    <name evidence="29" type="ORF">ANOM_002454</name>
</gene>
<dbReference type="InterPro" id="IPR029062">
    <property type="entry name" value="Class_I_gatase-like"/>
</dbReference>
<dbReference type="InterPro" id="IPR024193">
    <property type="entry name" value="Ku80"/>
</dbReference>
<accession>A0A0L1JAV3</accession>
<keyword evidence="19" id="KW-0234">DNA repair</keyword>
<comment type="catalytic activity">
    <reaction evidence="22 25">
        <text>UTP + L-glutamine + ATP + H2O = CTP + L-glutamate + ADP + phosphate + 2 H(+)</text>
        <dbReference type="Rhea" id="RHEA:26426"/>
        <dbReference type="ChEBI" id="CHEBI:15377"/>
        <dbReference type="ChEBI" id="CHEBI:15378"/>
        <dbReference type="ChEBI" id="CHEBI:29985"/>
        <dbReference type="ChEBI" id="CHEBI:30616"/>
        <dbReference type="ChEBI" id="CHEBI:37563"/>
        <dbReference type="ChEBI" id="CHEBI:43474"/>
        <dbReference type="ChEBI" id="CHEBI:46398"/>
        <dbReference type="ChEBI" id="CHEBI:58359"/>
        <dbReference type="ChEBI" id="CHEBI:456216"/>
        <dbReference type="EC" id="6.3.4.2"/>
    </reaction>
</comment>
<dbReference type="GO" id="GO:0006310">
    <property type="term" value="P:DNA recombination"/>
    <property type="evidence" value="ECO:0007669"/>
    <property type="project" value="UniProtKB-KW"/>
</dbReference>
<dbReference type="GO" id="GO:0043564">
    <property type="term" value="C:Ku70:Ku80 complex"/>
    <property type="evidence" value="ECO:0007669"/>
    <property type="project" value="InterPro"/>
</dbReference>
<comment type="pathway">
    <text evidence="3 25">Pyrimidine metabolism; CTP biosynthesis via de novo pathway; CTP from UDP: step 2/2.</text>
</comment>
<dbReference type="PANTHER" id="PTHR11550:SF0">
    <property type="entry name" value="CTP SYNTHASE-RELATED"/>
    <property type="match status" value="1"/>
</dbReference>
<keyword evidence="9 25" id="KW-0547">Nucleotide-binding</keyword>
<dbReference type="InterPro" id="IPR005161">
    <property type="entry name" value="Ku_N"/>
</dbReference>
<dbReference type="GO" id="GO:0097268">
    <property type="term" value="C:cytoophidium"/>
    <property type="evidence" value="ECO:0007669"/>
    <property type="project" value="UniProtKB-ARBA"/>
</dbReference>
<evidence type="ECO:0000256" key="2">
    <source>
        <dbReference type="ARBA" id="ARBA00004574"/>
    </source>
</evidence>
<evidence type="ECO:0000256" key="19">
    <source>
        <dbReference type="ARBA" id="ARBA00023204"/>
    </source>
</evidence>
<dbReference type="Proteomes" id="UP000037505">
    <property type="component" value="Unassembled WGS sequence"/>
</dbReference>
<evidence type="ECO:0000259" key="28">
    <source>
        <dbReference type="PROSITE" id="PS50234"/>
    </source>
</evidence>
<dbReference type="FunFam" id="3.40.50.410:FF:000073">
    <property type="entry name" value="ATP-dependent DNA helicase II subunit 2"/>
    <property type="match status" value="1"/>
</dbReference>
<evidence type="ECO:0000256" key="9">
    <source>
        <dbReference type="ARBA" id="ARBA00022741"/>
    </source>
</evidence>
<comment type="subunit">
    <text evidence="6">Heterodimer of Ku70 and Ku80.</text>
</comment>
<keyword evidence="11" id="KW-0378">Hydrolase</keyword>
<dbReference type="InterPro" id="IPR036494">
    <property type="entry name" value="Ku_C_sf"/>
</dbReference>
<dbReference type="Gene3D" id="1.25.40.240">
    <property type="entry name" value="Ku, C-terminal domain"/>
    <property type="match status" value="1"/>
</dbReference>
<dbReference type="PROSITE" id="PS51273">
    <property type="entry name" value="GATASE_TYPE_1"/>
    <property type="match status" value="1"/>
</dbReference>
<comment type="catalytic activity">
    <reaction evidence="23">
        <text>ATP + H2O = ADP + phosphate + H(+)</text>
        <dbReference type="Rhea" id="RHEA:13065"/>
        <dbReference type="ChEBI" id="CHEBI:15377"/>
        <dbReference type="ChEBI" id="CHEBI:15378"/>
        <dbReference type="ChEBI" id="CHEBI:30616"/>
        <dbReference type="ChEBI" id="CHEBI:43474"/>
        <dbReference type="ChEBI" id="CHEBI:456216"/>
        <dbReference type="EC" id="3.6.4.12"/>
    </reaction>
</comment>
<dbReference type="InterPro" id="IPR027417">
    <property type="entry name" value="P-loop_NTPase"/>
</dbReference>
<keyword evidence="15 25" id="KW-0315">Glutamine amidotransferase</keyword>
<feature type="non-terminal residue" evidence="29">
    <location>
        <position position="1"/>
    </location>
</feature>
<dbReference type="GO" id="GO:0003684">
    <property type="term" value="F:damaged DNA binding"/>
    <property type="evidence" value="ECO:0007669"/>
    <property type="project" value="InterPro"/>
</dbReference>
<dbReference type="FunFam" id="1.10.1600.10:FF:000002">
    <property type="entry name" value="X-ray repair cross-complementing protein 5"/>
    <property type="match status" value="1"/>
</dbReference>
<dbReference type="Pfam" id="PF02735">
    <property type="entry name" value="Ku"/>
    <property type="match status" value="1"/>
</dbReference>
<evidence type="ECO:0000256" key="3">
    <source>
        <dbReference type="ARBA" id="ARBA00005171"/>
    </source>
</evidence>
<keyword evidence="18" id="KW-0233">DNA recombination</keyword>
<evidence type="ECO:0000256" key="27">
    <source>
        <dbReference type="SAM" id="Phobius"/>
    </source>
</evidence>
<keyword evidence="14" id="KW-0779">Telomere</keyword>
<dbReference type="FunFam" id="2.40.290.10:FF:000008">
    <property type="entry name" value="ATP-dependent DNA helicase II subunit 2"/>
    <property type="match status" value="1"/>
</dbReference>
<keyword evidence="10" id="KW-0227">DNA damage</keyword>
<comment type="function">
    <text evidence="24 25">Catalyzes the ATP-dependent amination of UTP to CTP with either L-glutamine or ammonia as the source of nitrogen.</text>
</comment>
<dbReference type="PANTHER" id="PTHR11550">
    <property type="entry name" value="CTP SYNTHASE"/>
    <property type="match status" value="1"/>
</dbReference>
<evidence type="ECO:0000256" key="17">
    <source>
        <dbReference type="ARBA" id="ARBA00023125"/>
    </source>
</evidence>
<dbReference type="Pfam" id="PF00117">
    <property type="entry name" value="GATase"/>
    <property type="match status" value="1"/>
</dbReference>
<evidence type="ECO:0000256" key="6">
    <source>
        <dbReference type="ARBA" id="ARBA00011584"/>
    </source>
</evidence>
<dbReference type="GO" id="GO:0000723">
    <property type="term" value="P:telomere maintenance"/>
    <property type="evidence" value="ECO:0007669"/>
    <property type="project" value="InterPro"/>
</dbReference>
<evidence type="ECO:0000256" key="7">
    <source>
        <dbReference type="ARBA" id="ARBA00022454"/>
    </source>
</evidence>
<comment type="function">
    <text evidence="21">Single-stranded DNA-dependent ATP-dependent helicase. Involved in non-homologous end joining (NHEJ) DNA double strand break repair. DNA-binding is sequence-independent but has a high affinity to nicks in double-stranded DNA and to the ends of duplex DNA. Binds to naturally occurring chromosomal ends, and therefore provides chromosomal end protection. Required also for telomere recombination to repair telomeric ends in the absence of telomerase. KU70, of the KU70/KU80 heterodimer, binds to the stem loop of TLC1, the RNA component of telomerase. Involved in telomere maintenance. Interacts with telomeric repeats and subtelomeric sequences thereby controlling telomere length and protecting against subtelomeric rearrangement. Maintains telomeric chromatin, which is involved in silencing the expression of genes located at the telomere. Required for mating-type switching.</text>
</comment>
<dbReference type="GO" id="GO:0005737">
    <property type="term" value="C:cytoplasm"/>
    <property type="evidence" value="ECO:0007669"/>
    <property type="project" value="TreeGrafter"/>
</dbReference>
<evidence type="ECO:0000256" key="8">
    <source>
        <dbReference type="ARBA" id="ARBA00022598"/>
    </source>
</evidence>
<evidence type="ECO:0000256" key="23">
    <source>
        <dbReference type="ARBA" id="ARBA00047995"/>
    </source>
</evidence>
<dbReference type="InterPro" id="IPR014893">
    <property type="entry name" value="Ku_PK_bind"/>
</dbReference>
<evidence type="ECO:0000313" key="29">
    <source>
        <dbReference type="EMBL" id="KNG88840.1"/>
    </source>
</evidence>
<dbReference type="NCBIfam" id="TIGR00337">
    <property type="entry name" value="PyrG"/>
    <property type="match status" value="1"/>
</dbReference>
<keyword evidence="13 25" id="KW-0067">ATP-binding</keyword>
<dbReference type="Pfam" id="PF06418">
    <property type="entry name" value="CTP_synth_N"/>
    <property type="match status" value="1"/>
</dbReference>
<keyword evidence="27" id="KW-0472">Membrane</keyword>
<dbReference type="SUPFAM" id="SSF100939">
    <property type="entry name" value="SPOC domain-like"/>
    <property type="match status" value="1"/>
</dbReference>
<dbReference type="GO" id="GO:0042162">
    <property type="term" value="F:telomeric DNA binding"/>
    <property type="evidence" value="ECO:0007669"/>
    <property type="project" value="InterPro"/>
</dbReference>
<dbReference type="SUPFAM" id="SSF52317">
    <property type="entry name" value="Class I glutamine amidotransferase-like"/>
    <property type="match status" value="1"/>
</dbReference>
<evidence type="ECO:0000256" key="22">
    <source>
        <dbReference type="ARBA" id="ARBA00047781"/>
    </source>
</evidence>
<keyword evidence="27" id="KW-0812">Transmembrane</keyword>
<dbReference type="GO" id="GO:0019856">
    <property type="term" value="P:pyrimidine nucleobase biosynthetic process"/>
    <property type="evidence" value="ECO:0007669"/>
    <property type="project" value="TreeGrafter"/>
</dbReference>
<evidence type="ECO:0000256" key="1">
    <source>
        <dbReference type="ARBA" id="ARBA00004123"/>
    </source>
</evidence>
<comment type="similarity">
    <text evidence="5">Belongs to the ku80 family.</text>
</comment>